<sequence length="242" mass="26861">MLEGPDVSEALRGGVRTRAQAWDFARWFADTWMGRPLEPEDGHGEDELAAAEADLGFELPAALREGYALLGRRDDLTRQQDPLVPPAGLYVDNALGGVLAFRHENQGCATWAIPLAEIEQDDPPVVVESSEGWIPFLDRMSLAWVELVLGESLFGADRLSLYDACELPDTLLPNLRTGYARVDLPDHPMWASKDDSPVRWYAAPGRLVRRDGVQDQSWIHAHGRTLADLDSIREELPGPWVG</sequence>
<organism evidence="1 2">
    <name type="scientific">Streptacidiphilus jiangxiensis</name>
    <dbReference type="NCBI Taxonomy" id="235985"/>
    <lineage>
        <taxon>Bacteria</taxon>
        <taxon>Bacillati</taxon>
        <taxon>Actinomycetota</taxon>
        <taxon>Actinomycetes</taxon>
        <taxon>Kitasatosporales</taxon>
        <taxon>Streptomycetaceae</taxon>
        <taxon>Streptacidiphilus</taxon>
    </lineage>
</organism>
<dbReference type="OrthoDB" id="3698952at2"/>
<evidence type="ECO:0000313" key="2">
    <source>
        <dbReference type="Proteomes" id="UP000183015"/>
    </source>
</evidence>
<dbReference type="AlphaFoldDB" id="A0A1H7T9P6"/>
<name>A0A1H7T9P6_STRJI</name>
<proteinExistence type="predicted"/>
<accession>A0A1H7T9P6</accession>
<evidence type="ECO:0008006" key="3">
    <source>
        <dbReference type="Google" id="ProtNLM"/>
    </source>
</evidence>
<dbReference type="Proteomes" id="UP000183015">
    <property type="component" value="Unassembled WGS sequence"/>
</dbReference>
<dbReference type="RefSeq" id="WP_042444244.1">
    <property type="nucleotide sequence ID" value="NZ_BBPN01000006.1"/>
</dbReference>
<keyword evidence="2" id="KW-1185">Reference proteome</keyword>
<gene>
    <name evidence="1" type="ORF">SAMN05414137_113151</name>
</gene>
<evidence type="ECO:0000313" key="1">
    <source>
        <dbReference type="EMBL" id="SEL81463.1"/>
    </source>
</evidence>
<reference evidence="2" key="1">
    <citation type="submission" date="2016-10" db="EMBL/GenBank/DDBJ databases">
        <authorList>
            <person name="Varghese N."/>
        </authorList>
    </citation>
    <scope>NUCLEOTIDE SEQUENCE [LARGE SCALE GENOMIC DNA]</scope>
    <source>
        <strain evidence="2">DSM 45096 / BCRC 16803 / CGMCC 4.1857 / CIP 109030 / JCM 12277 / KCTC 19219 / NBRC 100920 / 33214</strain>
    </source>
</reference>
<dbReference type="EMBL" id="FOAZ01000013">
    <property type="protein sequence ID" value="SEL81463.1"/>
    <property type="molecule type" value="Genomic_DNA"/>
</dbReference>
<protein>
    <recommendedName>
        <fullName evidence="3">SMI1/KNR4 family protein</fullName>
    </recommendedName>
</protein>